<proteinExistence type="predicted"/>
<dbReference type="Proteomes" id="UP000593579">
    <property type="component" value="Unassembled WGS sequence"/>
</dbReference>
<protein>
    <submittedName>
        <fullName evidence="2">Uncharacterized protein</fullName>
    </submittedName>
</protein>
<dbReference type="AlphaFoldDB" id="A0A7J9D6F5"/>
<keyword evidence="3" id="KW-1185">Reference proteome</keyword>
<reference evidence="2 3" key="1">
    <citation type="journal article" date="2019" name="Genome Biol. Evol.">
        <title>Insights into the evolution of the New World diploid cottons (Gossypium, subgenus Houzingenia) based on genome sequencing.</title>
        <authorList>
            <person name="Grover C.E."/>
            <person name="Arick M.A. 2nd"/>
            <person name="Thrash A."/>
            <person name="Conover J.L."/>
            <person name="Sanders W.S."/>
            <person name="Peterson D.G."/>
            <person name="Frelichowski J.E."/>
            <person name="Scheffler J.A."/>
            <person name="Scheffler B.E."/>
            <person name="Wendel J.F."/>
        </authorList>
    </citation>
    <scope>NUCLEOTIDE SEQUENCE [LARGE SCALE GENOMIC DNA]</scope>
    <source>
        <strain evidence="2">5</strain>
        <tissue evidence="2">Leaf</tissue>
    </source>
</reference>
<accession>A0A7J9D6F5</accession>
<sequence>MVLKASLNKIEELKRNIEELETALQNCELRVKLLETNNEHWKEHFQCSQGQIRDRDHIMDEAMT</sequence>
<keyword evidence="1" id="KW-0175">Coiled coil</keyword>
<evidence type="ECO:0000313" key="3">
    <source>
        <dbReference type="Proteomes" id="UP000593579"/>
    </source>
</evidence>
<evidence type="ECO:0000313" key="2">
    <source>
        <dbReference type="EMBL" id="MBA0756300.1"/>
    </source>
</evidence>
<evidence type="ECO:0000256" key="1">
    <source>
        <dbReference type="SAM" id="Coils"/>
    </source>
</evidence>
<dbReference type="OrthoDB" id="1001109at2759"/>
<feature type="coiled-coil region" evidence="1">
    <location>
        <begin position="3"/>
        <end position="44"/>
    </location>
</feature>
<name>A0A7J9D6F5_GOSGO</name>
<comment type="caution">
    <text evidence="2">The sequence shown here is derived from an EMBL/GenBank/DDBJ whole genome shotgun (WGS) entry which is preliminary data.</text>
</comment>
<organism evidence="2 3">
    <name type="scientific">Gossypium gossypioides</name>
    <name type="common">Mexican cotton</name>
    <name type="synonym">Selera gossypioides</name>
    <dbReference type="NCBI Taxonomy" id="34282"/>
    <lineage>
        <taxon>Eukaryota</taxon>
        <taxon>Viridiplantae</taxon>
        <taxon>Streptophyta</taxon>
        <taxon>Embryophyta</taxon>
        <taxon>Tracheophyta</taxon>
        <taxon>Spermatophyta</taxon>
        <taxon>Magnoliopsida</taxon>
        <taxon>eudicotyledons</taxon>
        <taxon>Gunneridae</taxon>
        <taxon>Pentapetalae</taxon>
        <taxon>rosids</taxon>
        <taxon>malvids</taxon>
        <taxon>Malvales</taxon>
        <taxon>Malvaceae</taxon>
        <taxon>Malvoideae</taxon>
        <taxon>Gossypium</taxon>
    </lineage>
</organism>
<gene>
    <name evidence="2" type="ORF">Gogos_021880</name>
</gene>
<dbReference type="EMBL" id="JABEZY010274072">
    <property type="protein sequence ID" value="MBA0756300.1"/>
    <property type="molecule type" value="Genomic_DNA"/>
</dbReference>